<gene>
    <name evidence="1" type="ORF">ILEXP_LOCUS23979</name>
    <name evidence="2" type="ORF">ILEXP_LOCUS54428</name>
</gene>
<dbReference type="EMBL" id="CAUOFW020008847">
    <property type="protein sequence ID" value="CAK9184135.1"/>
    <property type="molecule type" value="Genomic_DNA"/>
</dbReference>
<dbReference type="PIRSF" id="PIRSF031279">
    <property type="entry name" value="UCP031279"/>
    <property type="match status" value="1"/>
</dbReference>
<dbReference type="PANTHER" id="PTHR33526">
    <property type="entry name" value="OS07G0123800 PROTEIN"/>
    <property type="match status" value="1"/>
</dbReference>
<keyword evidence="3" id="KW-1185">Reference proteome</keyword>
<evidence type="ECO:0000313" key="2">
    <source>
        <dbReference type="EMBL" id="CAK9184135.1"/>
    </source>
</evidence>
<sequence>MSTRAKKESKITRCMKAPIRVLIRARDFYIRSLSGCAGRVSYGTVIGGPAPIVNSTLPKSFSVHSTSSNDEDFRELMRIASTRSLGNKIELELRRRQSPIAGVNAVPRSHSAAVGRIDEDKPCEFGEEINVKKTNAYPRSRSYAVSKTTGMLQVK</sequence>
<dbReference type="PANTHER" id="PTHR33526:SF4">
    <property type="entry name" value="OS07G0123800 PROTEIN"/>
    <property type="match status" value="1"/>
</dbReference>
<dbReference type="Proteomes" id="UP001642360">
    <property type="component" value="Unassembled WGS sequence"/>
</dbReference>
<protein>
    <submittedName>
        <fullName evidence="1">Uncharacterized protein</fullName>
    </submittedName>
</protein>
<name>A0ABC8SED3_9AQUA</name>
<accession>A0ABC8SED3</accession>
<dbReference type="AlphaFoldDB" id="A0ABC8SED3"/>
<evidence type="ECO:0000313" key="3">
    <source>
        <dbReference type="Proteomes" id="UP001642360"/>
    </source>
</evidence>
<organism evidence="1 3">
    <name type="scientific">Ilex paraguariensis</name>
    <name type="common">yerba mate</name>
    <dbReference type="NCBI Taxonomy" id="185542"/>
    <lineage>
        <taxon>Eukaryota</taxon>
        <taxon>Viridiplantae</taxon>
        <taxon>Streptophyta</taxon>
        <taxon>Embryophyta</taxon>
        <taxon>Tracheophyta</taxon>
        <taxon>Spermatophyta</taxon>
        <taxon>Magnoliopsida</taxon>
        <taxon>eudicotyledons</taxon>
        <taxon>Gunneridae</taxon>
        <taxon>Pentapetalae</taxon>
        <taxon>asterids</taxon>
        <taxon>campanulids</taxon>
        <taxon>Aquifoliales</taxon>
        <taxon>Aquifoliaceae</taxon>
        <taxon>Ilex</taxon>
    </lineage>
</organism>
<evidence type="ECO:0000313" key="1">
    <source>
        <dbReference type="EMBL" id="CAK9155566.1"/>
    </source>
</evidence>
<dbReference type="InterPro" id="IPR016972">
    <property type="entry name" value="UCP031279"/>
</dbReference>
<proteinExistence type="predicted"/>
<comment type="caution">
    <text evidence="1">The sequence shown here is derived from an EMBL/GenBank/DDBJ whole genome shotgun (WGS) entry which is preliminary data.</text>
</comment>
<dbReference type="EMBL" id="CAUOFW020002724">
    <property type="protein sequence ID" value="CAK9155566.1"/>
    <property type="molecule type" value="Genomic_DNA"/>
</dbReference>
<reference evidence="1 3" key="1">
    <citation type="submission" date="2024-02" db="EMBL/GenBank/DDBJ databases">
        <authorList>
            <person name="Vignale AGUSTIN F."/>
            <person name="Sosa J E."/>
            <person name="Modenutti C."/>
        </authorList>
    </citation>
    <scope>NUCLEOTIDE SEQUENCE [LARGE SCALE GENOMIC DNA]</scope>
</reference>